<feature type="region of interest" description="Disordered" evidence="1">
    <location>
        <begin position="14"/>
        <end position="34"/>
    </location>
</feature>
<dbReference type="EMBL" id="CAJOBR010043857">
    <property type="protein sequence ID" value="CAF5033111.1"/>
    <property type="molecule type" value="Genomic_DNA"/>
</dbReference>
<feature type="region of interest" description="Disordered" evidence="1">
    <location>
        <begin position="46"/>
        <end position="123"/>
    </location>
</feature>
<feature type="compositionally biased region" description="Polar residues" evidence="1">
    <location>
        <begin position="79"/>
        <end position="95"/>
    </location>
</feature>
<dbReference type="Proteomes" id="UP000663848">
    <property type="component" value="Unassembled WGS sequence"/>
</dbReference>
<evidence type="ECO:0000256" key="1">
    <source>
        <dbReference type="SAM" id="MobiDB-lite"/>
    </source>
</evidence>
<evidence type="ECO:0000313" key="2">
    <source>
        <dbReference type="EMBL" id="CAF5033111.1"/>
    </source>
</evidence>
<feature type="non-terminal residue" evidence="2">
    <location>
        <position position="123"/>
    </location>
</feature>
<evidence type="ECO:0000313" key="3">
    <source>
        <dbReference type="Proteomes" id="UP000663848"/>
    </source>
</evidence>
<comment type="caution">
    <text evidence="2">The sequence shown here is derived from an EMBL/GenBank/DDBJ whole genome shotgun (WGS) entry which is preliminary data.</text>
</comment>
<feature type="non-terminal residue" evidence="2">
    <location>
        <position position="1"/>
    </location>
</feature>
<feature type="compositionally biased region" description="Low complexity" evidence="1">
    <location>
        <begin position="96"/>
        <end position="107"/>
    </location>
</feature>
<gene>
    <name evidence="2" type="ORF">QYT958_LOCUS40807</name>
</gene>
<feature type="compositionally biased region" description="Low complexity" evidence="1">
    <location>
        <begin position="46"/>
        <end position="78"/>
    </location>
</feature>
<name>A0A822C8K4_9BILA</name>
<protein>
    <submittedName>
        <fullName evidence="2">Uncharacterized protein</fullName>
    </submittedName>
</protein>
<feature type="compositionally biased region" description="Polar residues" evidence="1">
    <location>
        <begin position="113"/>
        <end position="123"/>
    </location>
</feature>
<proteinExistence type="predicted"/>
<organism evidence="2 3">
    <name type="scientific">Rotaria socialis</name>
    <dbReference type="NCBI Taxonomy" id="392032"/>
    <lineage>
        <taxon>Eukaryota</taxon>
        <taxon>Metazoa</taxon>
        <taxon>Spiralia</taxon>
        <taxon>Gnathifera</taxon>
        <taxon>Rotifera</taxon>
        <taxon>Eurotatoria</taxon>
        <taxon>Bdelloidea</taxon>
        <taxon>Philodinida</taxon>
        <taxon>Philodinidae</taxon>
        <taxon>Rotaria</taxon>
    </lineage>
</organism>
<sequence>GPIVAAGRLMSCLSKQSRSITSKRAYTVSGTGNEKSSFLTTLSTQISSSRFRSSSSQSPPSTRSTSCSGSSCNKESSPPMHNSKTTPSDLNKISKTSTTPTMPTPDTVGHEFNFNSTYTQLRD</sequence>
<reference evidence="2" key="1">
    <citation type="submission" date="2021-02" db="EMBL/GenBank/DDBJ databases">
        <authorList>
            <person name="Nowell W R."/>
        </authorList>
    </citation>
    <scope>NUCLEOTIDE SEQUENCE</scope>
</reference>
<accession>A0A822C8K4</accession>
<dbReference type="AlphaFoldDB" id="A0A822C8K4"/>